<feature type="disulfide bond" evidence="16">
    <location>
        <begin position="178"/>
        <end position="188"/>
    </location>
</feature>
<evidence type="ECO:0000256" key="13">
    <source>
        <dbReference type="ARBA" id="ARBA00037785"/>
    </source>
</evidence>
<evidence type="ECO:0000313" key="20">
    <source>
        <dbReference type="Proteomes" id="UP000198287"/>
    </source>
</evidence>
<proteinExistence type="inferred from homology"/>
<dbReference type="GO" id="GO:0089718">
    <property type="term" value="P:amino acid import across plasma membrane"/>
    <property type="evidence" value="ECO:0007669"/>
    <property type="project" value="TreeGrafter"/>
</dbReference>
<dbReference type="Proteomes" id="UP000198287">
    <property type="component" value="Unassembled WGS sequence"/>
</dbReference>
<evidence type="ECO:0000256" key="5">
    <source>
        <dbReference type="ARBA" id="ARBA00022847"/>
    </source>
</evidence>
<feature type="transmembrane region" description="Helical" evidence="18">
    <location>
        <begin position="299"/>
        <end position="324"/>
    </location>
</feature>
<feature type="transmembrane region" description="Helical" evidence="18">
    <location>
        <begin position="542"/>
        <end position="570"/>
    </location>
</feature>
<evidence type="ECO:0000256" key="9">
    <source>
        <dbReference type="ARBA" id="ARBA00023065"/>
    </source>
</evidence>
<evidence type="ECO:0000256" key="4">
    <source>
        <dbReference type="ARBA" id="ARBA00022692"/>
    </source>
</evidence>
<evidence type="ECO:0000256" key="15">
    <source>
        <dbReference type="PIRSR" id="PIRSR600175-1"/>
    </source>
</evidence>
<dbReference type="PROSITE" id="PS50267">
    <property type="entry name" value="NA_NEUROTRAN_SYMP_3"/>
    <property type="match status" value="1"/>
</dbReference>
<feature type="transmembrane region" description="Helical" evidence="18">
    <location>
        <begin position="139"/>
        <end position="166"/>
    </location>
</feature>
<dbReference type="PRINTS" id="PR00176">
    <property type="entry name" value="NANEUSMPORT"/>
</dbReference>
<feature type="transmembrane region" description="Helical" evidence="18">
    <location>
        <begin position="227"/>
        <end position="245"/>
    </location>
</feature>
<sequence>MASNDMEMKAGGVDNRAFDPSEDFKDDLERKKSQTNSSTVVPSAPENSPDDPDDTVDRMTWDNQWEFLFSCISMSVGLGNVWRFPVTAYENGGGAFIIPYFIVLLFIGRPIYFLELCLGQFASYSQVKVWKCAPIFKGVGFGTMVAALSVLTYYCSILALAVYYFILSFRKDLPWAHCDEDWAGKGNCFNKTTLNPNISSTLPDLFFSKEILREYDNIDDGIGPPDWRLTLCLLFSWCFIFFSIVKGVKSSGKVAYFTALFPYLVLLVLLIRGVTLPGAGDGIEAFFKPDWSKLLEPAVWYAAVTQCFFSLNTGTGSIIMFASYNPFRHNIYRDSIVVSLMDTFTSILAGIITFAILGNLKYELGAESIDDVVQGGTSLAFVAYPDAIAKMDWVPQLLAVLFFMMLFTLGVGSATADAGAIASIFCDRYPNIKRWHVTGAICVFGASVGLIYVTPGGQWMTDLVDFFGGGFVIYVMSTLEVIGVAWCYGLYNFINDMEFMTGKRLSYYWKICWGILIPIFLTVILLYSLIKEGNLTHNDMPYPTIAIVFGWLIATTALITIPIGATFAVLRSKGATITDKIIEATKPKHDWGPRSKKEKRDWIIFKNNADQRTFFQRLRDRSGL</sequence>
<feature type="transmembrane region" description="Helical" evidence="18">
    <location>
        <begin position="97"/>
        <end position="118"/>
    </location>
</feature>
<dbReference type="GO" id="GO:0005886">
    <property type="term" value="C:plasma membrane"/>
    <property type="evidence" value="ECO:0007669"/>
    <property type="project" value="TreeGrafter"/>
</dbReference>
<keyword evidence="20" id="KW-1185">Reference proteome</keyword>
<keyword evidence="7 18" id="KW-1133">Transmembrane helix</keyword>
<keyword evidence="11" id="KW-0325">Glycoprotein</keyword>
<evidence type="ECO:0000256" key="3">
    <source>
        <dbReference type="ARBA" id="ARBA00022448"/>
    </source>
</evidence>
<feature type="compositionally biased region" description="Basic and acidic residues" evidence="17">
    <location>
        <begin position="16"/>
        <end position="32"/>
    </location>
</feature>
<dbReference type="Pfam" id="PF00209">
    <property type="entry name" value="SNF"/>
    <property type="match status" value="1"/>
</dbReference>
<feature type="binding site" evidence="15">
    <location>
        <position position="310"/>
    </location>
    <ligand>
        <name>Na(+)</name>
        <dbReference type="ChEBI" id="CHEBI:29101"/>
        <label>1</label>
    </ligand>
</feature>
<evidence type="ECO:0000256" key="7">
    <source>
        <dbReference type="ARBA" id="ARBA00022989"/>
    </source>
</evidence>
<feature type="transmembrane region" description="Helical" evidence="18">
    <location>
        <begin position="400"/>
        <end position="425"/>
    </location>
</feature>
<keyword evidence="8 15" id="KW-0915">Sodium</keyword>
<keyword evidence="10 18" id="KW-0472">Membrane</keyword>
<accession>A0A226EQA7</accession>
<evidence type="ECO:0000256" key="1">
    <source>
        <dbReference type="ARBA" id="ARBA00004141"/>
    </source>
</evidence>
<evidence type="ECO:0000256" key="8">
    <source>
        <dbReference type="ARBA" id="ARBA00023053"/>
    </source>
</evidence>
<dbReference type="GO" id="GO:0015179">
    <property type="term" value="F:L-amino acid transmembrane transporter activity"/>
    <property type="evidence" value="ECO:0007669"/>
    <property type="project" value="TreeGrafter"/>
</dbReference>
<reference evidence="19 20" key="1">
    <citation type="submission" date="2015-12" db="EMBL/GenBank/DDBJ databases">
        <title>The genome of Folsomia candida.</title>
        <authorList>
            <person name="Faddeeva A."/>
            <person name="Derks M.F."/>
            <person name="Anvar Y."/>
            <person name="Smit S."/>
            <person name="Van Straalen N."/>
            <person name="Roelofs D."/>
        </authorList>
    </citation>
    <scope>NUCLEOTIDE SEQUENCE [LARGE SCALE GENOMIC DNA]</scope>
    <source>
        <strain evidence="19 20">VU population</strain>
        <tissue evidence="19">Whole body</tissue>
    </source>
</reference>
<dbReference type="PANTHER" id="PTHR11616:SF321">
    <property type="entry name" value="SODIUM-DEPENDENT NUTRIENT AMINO ACID TRANSPORTER 1-RELATED"/>
    <property type="match status" value="1"/>
</dbReference>
<dbReference type="GO" id="GO:0046872">
    <property type="term" value="F:metal ion binding"/>
    <property type="evidence" value="ECO:0007669"/>
    <property type="project" value="UniProtKB-KW"/>
</dbReference>
<feature type="binding site" evidence="15">
    <location>
        <position position="413"/>
    </location>
    <ligand>
        <name>Na(+)</name>
        <dbReference type="ChEBI" id="CHEBI:29101"/>
        <label>1</label>
    </ligand>
</feature>
<keyword evidence="15" id="KW-0479">Metal-binding</keyword>
<organism evidence="19 20">
    <name type="scientific">Folsomia candida</name>
    <name type="common">Springtail</name>
    <dbReference type="NCBI Taxonomy" id="158441"/>
    <lineage>
        <taxon>Eukaryota</taxon>
        <taxon>Metazoa</taxon>
        <taxon>Ecdysozoa</taxon>
        <taxon>Arthropoda</taxon>
        <taxon>Hexapoda</taxon>
        <taxon>Collembola</taxon>
        <taxon>Entomobryomorpha</taxon>
        <taxon>Isotomoidea</taxon>
        <taxon>Isotomidae</taxon>
        <taxon>Proisotominae</taxon>
        <taxon>Folsomia</taxon>
    </lineage>
</organism>
<protein>
    <recommendedName>
        <fullName evidence="14">Sodium-dependent nutrient amino acid transporter 1</fullName>
    </recommendedName>
</protein>
<comment type="similarity">
    <text evidence="2">Belongs to the sodium:neurotransmitter symporter (SNF) (TC 2.A.22) family.</text>
</comment>
<evidence type="ECO:0000256" key="14">
    <source>
        <dbReference type="ARBA" id="ARBA00040215"/>
    </source>
</evidence>
<keyword evidence="16" id="KW-1015">Disulfide bond</keyword>
<gene>
    <name evidence="19" type="ORF">Fcan01_04714</name>
</gene>
<comment type="function">
    <text evidence="13">Unusual broad substrate spectrum amino acid:sodium cotransporter that promotes absorption of the D isomers of essential amino acids. Neutral amino acids are the preferred substrates, especially methionine and phenylalanine.</text>
</comment>
<evidence type="ECO:0000256" key="18">
    <source>
        <dbReference type="SAM" id="Phobius"/>
    </source>
</evidence>
<feature type="region of interest" description="Disordered" evidence="17">
    <location>
        <begin position="1"/>
        <end position="56"/>
    </location>
</feature>
<dbReference type="PANTHER" id="PTHR11616">
    <property type="entry name" value="SODIUM/CHLORIDE DEPENDENT TRANSPORTER"/>
    <property type="match status" value="1"/>
</dbReference>
<comment type="caution">
    <text evidence="19">The sequence shown here is derived from an EMBL/GenBank/DDBJ whole genome shotgun (WGS) entry which is preliminary data.</text>
</comment>
<dbReference type="EMBL" id="LNIX01000002">
    <property type="protein sequence ID" value="OXA59234.1"/>
    <property type="molecule type" value="Genomic_DNA"/>
</dbReference>
<feature type="transmembrane region" description="Helical" evidence="18">
    <location>
        <begin position="257"/>
        <end position="279"/>
    </location>
</feature>
<feature type="transmembrane region" description="Helical" evidence="18">
    <location>
        <begin position="511"/>
        <end position="530"/>
    </location>
</feature>
<feature type="transmembrane region" description="Helical" evidence="18">
    <location>
        <begin position="67"/>
        <end position="85"/>
    </location>
</feature>
<evidence type="ECO:0000256" key="11">
    <source>
        <dbReference type="ARBA" id="ARBA00023180"/>
    </source>
</evidence>
<evidence type="ECO:0000256" key="2">
    <source>
        <dbReference type="ARBA" id="ARBA00006459"/>
    </source>
</evidence>
<feature type="transmembrane region" description="Helical" evidence="18">
    <location>
        <begin position="437"/>
        <end position="454"/>
    </location>
</feature>
<comment type="subcellular location">
    <subcellularLocation>
        <location evidence="1">Membrane</location>
        <topology evidence="1">Multi-pass membrane protein</topology>
    </subcellularLocation>
</comment>
<keyword evidence="9" id="KW-0406">Ion transport</keyword>
<keyword evidence="3" id="KW-0813">Transport</keyword>
<keyword evidence="6" id="KW-0029">Amino-acid transport</keyword>
<feature type="transmembrane region" description="Helical" evidence="18">
    <location>
        <begin position="336"/>
        <end position="357"/>
    </location>
</feature>
<evidence type="ECO:0000256" key="12">
    <source>
        <dbReference type="ARBA" id="ARBA00023201"/>
    </source>
</evidence>
<feature type="transmembrane region" description="Helical" evidence="18">
    <location>
        <begin position="466"/>
        <end position="491"/>
    </location>
</feature>
<dbReference type="GO" id="GO:0005283">
    <property type="term" value="F:amino acid:sodium symporter activity"/>
    <property type="evidence" value="ECO:0007669"/>
    <property type="project" value="TreeGrafter"/>
</dbReference>
<dbReference type="InterPro" id="IPR000175">
    <property type="entry name" value="Na/ntran_symport"/>
</dbReference>
<keyword evidence="12" id="KW-0739">Sodium transport</keyword>
<name>A0A226EQA7_FOLCA</name>
<evidence type="ECO:0000313" key="19">
    <source>
        <dbReference type="EMBL" id="OXA59234.1"/>
    </source>
</evidence>
<evidence type="ECO:0000256" key="17">
    <source>
        <dbReference type="SAM" id="MobiDB-lite"/>
    </source>
</evidence>
<evidence type="ECO:0000256" key="16">
    <source>
        <dbReference type="PIRSR" id="PIRSR600175-2"/>
    </source>
</evidence>
<dbReference type="OrthoDB" id="6581954at2759"/>
<evidence type="ECO:0000256" key="6">
    <source>
        <dbReference type="ARBA" id="ARBA00022970"/>
    </source>
</evidence>
<feature type="binding site" evidence="15">
    <location>
        <position position="76"/>
    </location>
    <ligand>
        <name>Na(+)</name>
        <dbReference type="ChEBI" id="CHEBI:29101"/>
        <label>1</label>
    </ligand>
</feature>
<dbReference type="OMA" id="YFLTYYA"/>
<feature type="binding site" evidence="15">
    <location>
        <position position="409"/>
    </location>
    <ligand>
        <name>Na(+)</name>
        <dbReference type="ChEBI" id="CHEBI:29101"/>
        <label>1</label>
    </ligand>
</feature>
<keyword evidence="5" id="KW-0769">Symport</keyword>
<evidence type="ECO:0000256" key="10">
    <source>
        <dbReference type="ARBA" id="ARBA00023136"/>
    </source>
</evidence>
<feature type="binding site" evidence="15">
    <location>
        <position position="80"/>
    </location>
    <ligand>
        <name>Na(+)</name>
        <dbReference type="ChEBI" id="CHEBI:29101"/>
        <label>1</label>
    </ligand>
</feature>
<keyword evidence="4 18" id="KW-0812">Transmembrane</keyword>
<dbReference type="SUPFAM" id="SSF161070">
    <property type="entry name" value="SNF-like"/>
    <property type="match status" value="1"/>
</dbReference>
<dbReference type="InterPro" id="IPR037272">
    <property type="entry name" value="SNS_sf"/>
</dbReference>
<dbReference type="AlphaFoldDB" id="A0A226EQA7"/>